<dbReference type="EMBL" id="SHNP01000005">
    <property type="protein sequence ID" value="MCX2974706.1"/>
    <property type="molecule type" value="Genomic_DNA"/>
</dbReference>
<name>A0ABT3SXI0_9GAMM</name>
<evidence type="ECO:0000256" key="1">
    <source>
        <dbReference type="SAM" id="Phobius"/>
    </source>
</evidence>
<sequence length="387" mass="44307">MYRTYLLMSTVFATLLALMVVVFCFFVDPYNLYPSLNFYENEQEADLFYHLRLHKPYAMEALKPDHLIVGSSRSARLPPDSLAANDEQSYNAALPGVTLREIRLLVEHAQAIKPLKSVLIGIDYYMFRQGYSSISAHFEAARLRKIQPTIKQNLAHYFQRFEDNWKSLLSVDALINAWETLYVKVESQRNYKSDGTWEANVDGPKRGTWLFSMLVKQKYQDFTQKTDQLDMAELNALLKFCDDHDIQAWVLISPLHASVMNSVNMAGQWPQYIDWQRQVIQVSSTYSNSARVFALENSPNLVLEAIDQDSRFFLDGVHYTSQAGRQIMACLAGSDCDSTINLATLNNTNSTPYLDAVTGIMENYRHSNARDFARVQKWLDLSAQAGR</sequence>
<dbReference type="Proteomes" id="UP001143307">
    <property type="component" value="Unassembled WGS sequence"/>
</dbReference>
<keyword evidence="1" id="KW-1133">Transmembrane helix</keyword>
<keyword evidence="1" id="KW-0812">Transmembrane</keyword>
<reference evidence="2" key="1">
    <citation type="submission" date="2019-02" db="EMBL/GenBank/DDBJ databases">
        <authorList>
            <person name="Li S.-H."/>
        </authorList>
    </citation>
    <scope>NUCLEOTIDE SEQUENCE</scope>
    <source>
        <strain evidence="2">IMCC8485</strain>
    </source>
</reference>
<comment type="caution">
    <text evidence="2">The sequence shown here is derived from an EMBL/GenBank/DDBJ whole genome shotgun (WGS) entry which is preliminary data.</text>
</comment>
<feature type="transmembrane region" description="Helical" evidence="1">
    <location>
        <begin position="6"/>
        <end position="27"/>
    </location>
</feature>
<accession>A0ABT3SXI0</accession>
<gene>
    <name evidence="2" type="ORF">EYC87_14020</name>
</gene>
<keyword evidence="3" id="KW-1185">Reference proteome</keyword>
<evidence type="ECO:0008006" key="4">
    <source>
        <dbReference type="Google" id="ProtNLM"/>
    </source>
</evidence>
<proteinExistence type="predicted"/>
<evidence type="ECO:0000313" key="3">
    <source>
        <dbReference type="Proteomes" id="UP001143307"/>
    </source>
</evidence>
<keyword evidence="1" id="KW-0472">Membrane</keyword>
<dbReference type="RefSeq" id="WP_279253436.1">
    <property type="nucleotide sequence ID" value="NZ_SHNP01000005.1"/>
</dbReference>
<organism evidence="2 3">
    <name type="scientific">Candidatus Seongchinamella marina</name>
    <dbReference type="NCBI Taxonomy" id="2518990"/>
    <lineage>
        <taxon>Bacteria</taxon>
        <taxon>Pseudomonadati</taxon>
        <taxon>Pseudomonadota</taxon>
        <taxon>Gammaproteobacteria</taxon>
        <taxon>Cellvibrionales</taxon>
        <taxon>Halieaceae</taxon>
        <taxon>Seongchinamella</taxon>
    </lineage>
</organism>
<evidence type="ECO:0000313" key="2">
    <source>
        <dbReference type="EMBL" id="MCX2974706.1"/>
    </source>
</evidence>
<protein>
    <recommendedName>
        <fullName evidence="4">DUF1574 domain-containing protein</fullName>
    </recommendedName>
</protein>